<comment type="caution">
    <text evidence="2">The sequence shown here is derived from an EMBL/GenBank/DDBJ whole genome shotgun (WGS) entry which is preliminary data.</text>
</comment>
<name>A0ABQ7GS35_DUNSA</name>
<proteinExistence type="predicted"/>
<feature type="region of interest" description="Disordered" evidence="1">
    <location>
        <begin position="70"/>
        <end position="112"/>
    </location>
</feature>
<dbReference type="EMBL" id="MU069618">
    <property type="protein sequence ID" value="KAF5837377.1"/>
    <property type="molecule type" value="Genomic_DNA"/>
</dbReference>
<feature type="region of interest" description="Disordered" evidence="1">
    <location>
        <begin position="159"/>
        <end position="223"/>
    </location>
</feature>
<dbReference type="Proteomes" id="UP000815325">
    <property type="component" value="Unassembled WGS sequence"/>
</dbReference>
<accession>A0ABQ7GS35</accession>
<keyword evidence="3" id="KW-1185">Reference proteome</keyword>
<reference evidence="2" key="1">
    <citation type="submission" date="2017-08" db="EMBL/GenBank/DDBJ databases">
        <authorList>
            <person name="Polle J.E."/>
            <person name="Barry K."/>
            <person name="Cushman J."/>
            <person name="Schmutz J."/>
            <person name="Tran D."/>
            <person name="Hathwaick L.T."/>
            <person name="Yim W.C."/>
            <person name="Jenkins J."/>
            <person name="Mckie-Krisberg Z.M."/>
            <person name="Prochnik S."/>
            <person name="Lindquist E."/>
            <person name="Dockter R.B."/>
            <person name="Adam C."/>
            <person name="Molina H."/>
            <person name="Bunkerborg J."/>
            <person name="Jin E."/>
            <person name="Buchheim M."/>
            <person name="Magnuson J."/>
        </authorList>
    </citation>
    <scope>NUCLEOTIDE SEQUENCE</scope>
    <source>
        <strain evidence="2">CCAP 19/18</strain>
    </source>
</reference>
<gene>
    <name evidence="2" type="ORF">DUNSADRAFT_4481</name>
</gene>
<evidence type="ECO:0000256" key="1">
    <source>
        <dbReference type="SAM" id="MobiDB-lite"/>
    </source>
</evidence>
<evidence type="ECO:0000313" key="2">
    <source>
        <dbReference type="EMBL" id="KAF5837377.1"/>
    </source>
</evidence>
<sequence length="353" mass="38155">MTSQGPLSEPTFGGSHSMRENYEQGVGAYYQQHGSTYRNPHFPGIISATSGILDVWYDRHFHHKVQRHQRARSGCAYPGTGHTSRAPQCEGDSANEASPLPQRTKDGKAPAKSCTPCCSSYAAGSCVRCLDLAAGSGEATQAVEMWWDSRNVEEAGERVLVPPSPPRPGHATQPTAAAAEQQAALKTNEQAAALPAPGSKANENLQGRGDPGPAQLELPSTHAPAAASRRRLQLCIDAADPFTGAAYLARTGRQAQAYSFEDVGSGLLLDEGRSYHLCICSYAMHCCDDSFLYSTLQQLSLVCEALVIISPHKQPRVEERTGWVCIEHLVIERIHARLFLSQSLQCSNDLEVV</sequence>
<organism evidence="2 3">
    <name type="scientific">Dunaliella salina</name>
    <name type="common">Green alga</name>
    <name type="synonym">Protococcus salinus</name>
    <dbReference type="NCBI Taxonomy" id="3046"/>
    <lineage>
        <taxon>Eukaryota</taxon>
        <taxon>Viridiplantae</taxon>
        <taxon>Chlorophyta</taxon>
        <taxon>core chlorophytes</taxon>
        <taxon>Chlorophyceae</taxon>
        <taxon>CS clade</taxon>
        <taxon>Chlamydomonadales</taxon>
        <taxon>Dunaliellaceae</taxon>
        <taxon>Dunaliella</taxon>
    </lineage>
</organism>
<evidence type="ECO:0000313" key="3">
    <source>
        <dbReference type="Proteomes" id="UP000815325"/>
    </source>
</evidence>
<feature type="compositionally biased region" description="Low complexity" evidence="1">
    <location>
        <begin position="171"/>
        <end position="184"/>
    </location>
</feature>
<protein>
    <submittedName>
        <fullName evidence="2">Uncharacterized protein</fullName>
    </submittedName>
</protein>